<dbReference type="InterPro" id="IPR027417">
    <property type="entry name" value="P-loop_NTPase"/>
</dbReference>
<keyword evidence="1" id="KW-0808">Transferase</keyword>
<dbReference type="eggNOG" id="arCOG01174">
    <property type="taxonomic scope" value="Archaea"/>
</dbReference>
<reference evidence="1" key="1">
    <citation type="submission" date="2010-02" db="EMBL/GenBank/DDBJ databases">
        <title>Complete sequence of Aciduliprofundum boonei T469.</title>
        <authorList>
            <consortium name="US DOE Joint Genome Institute"/>
            <person name="Lucas S."/>
            <person name="Copeland A."/>
            <person name="Lapidus A."/>
            <person name="Cheng J.-F."/>
            <person name="Bruce D."/>
            <person name="Goodwin L."/>
            <person name="Pitluck S."/>
            <person name="Saunders E."/>
            <person name="Detter J.C."/>
            <person name="Han C."/>
            <person name="Tapia R."/>
            <person name="Land M."/>
            <person name="Hauser L."/>
            <person name="Kyrpides N."/>
            <person name="Mikhailova N."/>
            <person name="Flores G."/>
            <person name="Reysenbach A.-L."/>
            <person name="Woyke T."/>
        </authorList>
    </citation>
    <scope>NUCLEOTIDE SEQUENCE</scope>
    <source>
        <strain evidence="1">T469</strain>
    </source>
</reference>
<dbReference type="EC" id="2.7.11.1" evidence="1"/>
<dbReference type="Proteomes" id="UP000001400">
    <property type="component" value="Chromosome"/>
</dbReference>
<dbReference type="GO" id="GO:0005524">
    <property type="term" value="F:ATP binding"/>
    <property type="evidence" value="ECO:0007669"/>
    <property type="project" value="InterPro"/>
</dbReference>
<dbReference type="InterPro" id="IPR014774">
    <property type="entry name" value="KaiC-like_dom"/>
</dbReference>
<dbReference type="GeneID" id="8827411"/>
<dbReference type="AlphaFoldDB" id="B5IA85"/>
<sequence length="463" mass="52252">MRIGTGIPKLDSLMQGGFLEHSFNLIKGTQGAGKTLFAVNYLLYHAKAGKEVLYVSMEESWDNIVKNLPEGMKKTYEEVKDRVHHLDFGSIRPLLGKDVLDVNLLAEVITTNMGVHKTNIIALDGIAPLSPKYGTLQDLRAAIFELSHRIKRAGGTMLFTSEGRSAGAEEYVADSVLVLYYDGIHRRIQILKMRGSDFVYGKHGFKISNNGLEVYPSILPKVEPQKPQTVKFGIKGMEKILGNIYTGDVTLLTGPPGTGKTLMAYYFLNEAAKKGEKCVYVSFAFPEKDVLKRVKDLGFNLSTCKIIYQDPFNFDPYEFMWKALKELNNAKRVVLDGINEVEMNDEIRKVYHEFLKNLKERNILTLITYTTPTIISSYSLGNVNVIYLVDNIIDLRYAEIGAELRKVMVVIKSSSVNYERGIIEYEVGKDGIKLLGKAEYLEGIISGIPRRLEMKKRVEKFFK</sequence>
<evidence type="ECO:0000313" key="2">
    <source>
        <dbReference type="Proteomes" id="UP000001400"/>
    </source>
</evidence>
<dbReference type="PANTHER" id="PTHR42926:SF1">
    <property type="entry name" value="CIRCADIAN CLOCK OSCILLATOR PROTEIN KAIC 1"/>
    <property type="match status" value="1"/>
</dbReference>
<accession>B5IA85</accession>
<dbReference type="InterPro" id="IPR010624">
    <property type="entry name" value="KaiC_dom"/>
</dbReference>
<dbReference type="HOGENOM" id="CLU_023669_4_1_2"/>
<dbReference type="EMBL" id="CP001941">
    <property type="protein sequence ID" value="ADD08277.1"/>
    <property type="molecule type" value="Genomic_DNA"/>
</dbReference>
<keyword evidence="1" id="KW-0418">Kinase</keyword>
<dbReference type="RefSeq" id="WP_008082202.1">
    <property type="nucleotide sequence ID" value="NC_013926.1"/>
</dbReference>
<dbReference type="STRING" id="439481.Aboo_0466"/>
<keyword evidence="1" id="KW-0723">Serine/threonine-protein kinase</keyword>
<dbReference type="InterPro" id="IPR051347">
    <property type="entry name" value="Circadian_clock_KaiC-rel"/>
</dbReference>
<dbReference type="Gene3D" id="3.40.50.300">
    <property type="entry name" value="P-loop containing nucleotide triphosphate hydrolases"/>
    <property type="match status" value="2"/>
</dbReference>
<organism evidence="1 2">
    <name type="scientific">Aciduliprofundum boonei (strain DSM 19572 / T469)</name>
    <dbReference type="NCBI Taxonomy" id="439481"/>
    <lineage>
        <taxon>Archaea</taxon>
        <taxon>Methanobacteriati</taxon>
        <taxon>Thermoplasmatota</taxon>
        <taxon>DHVE2 group</taxon>
        <taxon>Candidatus Aciduliprofundum</taxon>
    </lineage>
</organism>
<dbReference type="GO" id="GO:0004674">
    <property type="term" value="F:protein serine/threonine kinase activity"/>
    <property type="evidence" value="ECO:0007669"/>
    <property type="project" value="UniProtKB-KW"/>
</dbReference>
<dbReference type="OrthoDB" id="27015at2157"/>
<dbReference type="PANTHER" id="PTHR42926">
    <property type="match status" value="1"/>
</dbReference>
<keyword evidence="2" id="KW-1185">Reference proteome</keyword>
<protein>
    <submittedName>
        <fullName evidence="1">Non-specific serine/threonine protein kinase</fullName>
        <ecNumber evidence="1">2.7.11.1</ecNumber>
    </submittedName>
</protein>
<dbReference type="SUPFAM" id="SSF52540">
    <property type="entry name" value="P-loop containing nucleoside triphosphate hydrolases"/>
    <property type="match status" value="2"/>
</dbReference>
<gene>
    <name evidence="1" type="ordered locus">Aboo_0466</name>
</gene>
<proteinExistence type="predicted"/>
<dbReference type="KEGG" id="abi:Aboo_0466"/>
<dbReference type="PROSITE" id="PS51146">
    <property type="entry name" value="KAIC"/>
    <property type="match status" value="1"/>
</dbReference>
<evidence type="ECO:0000313" key="1">
    <source>
        <dbReference type="EMBL" id="ADD08277.1"/>
    </source>
</evidence>
<dbReference type="Pfam" id="PF06745">
    <property type="entry name" value="ATPase"/>
    <property type="match status" value="3"/>
</dbReference>
<name>B5IA85_ACIB4</name>